<dbReference type="InterPro" id="IPR036396">
    <property type="entry name" value="Cyt_P450_sf"/>
</dbReference>
<organism evidence="1 2">
    <name type="scientific">Sphagnurus paluster</name>
    <dbReference type="NCBI Taxonomy" id="117069"/>
    <lineage>
        <taxon>Eukaryota</taxon>
        <taxon>Fungi</taxon>
        <taxon>Dikarya</taxon>
        <taxon>Basidiomycota</taxon>
        <taxon>Agaricomycotina</taxon>
        <taxon>Agaricomycetes</taxon>
        <taxon>Agaricomycetidae</taxon>
        <taxon>Agaricales</taxon>
        <taxon>Tricholomatineae</taxon>
        <taxon>Lyophyllaceae</taxon>
        <taxon>Sphagnurus</taxon>
    </lineage>
</organism>
<keyword evidence="2" id="KW-1185">Reference proteome</keyword>
<sequence length="199" mass="22489">MNLWNRFKSVQDQDAFDVPEPVLTYIDTAIARRLVDGPREINVLQWMTRAALEMIGQSGLGHSFDSLEDEGSENNYTKSVKEILPTAFKFIFIQEFLLVTLVKIGSLELRRAFLDLLPFKSVRKLIAMTDVLDTTSREILDGKQRAFEKGDEAIKQQVGQGKDIISILMKANVAASERERLSNEEVLGEVTILQALPNF</sequence>
<dbReference type="Gene3D" id="1.10.630.10">
    <property type="entry name" value="Cytochrome P450"/>
    <property type="match status" value="1"/>
</dbReference>
<dbReference type="OrthoDB" id="1470350at2759"/>
<comment type="caution">
    <text evidence="1">The sequence shown here is derived from an EMBL/GenBank/DDBJ whole genome shotgun (WGS) entry which is preliminary data.</text>
</comment>
<dbReference type="GO" id="GO:0016705">
    <property type="term" value="F:oxidoreductase activity, acting on paired donors, with incorporation or reduction of molecular oxygen"/>
    <property type="evidence" value="ECO:0007669"/>
    <property type="project" value="InterPro"/>
</dbReference>
<proteinExistence type="predicted"/>
<dbReference type="EMBL" id="JABCKI010006230">
    <property type="protein sequence ID" value="KAG5634929.1"/>
    <property type="molecule type" value="Genomic_DNA"/>
</dbReference>
<evidence type="ECO:0000313" key="1">
    <source>
        <dbReference type="EMBL" id="KAG5634929.1"/>
    </source>
</evidence>
<dbReference type="GO" id="GO:0004497">
    <property type="term" value="F:monooxygenase activity"/>
    <property type="evidence" value="ECO:0007669"/>
    <property type="project" value="InterPro"/>
</dbReference>
<reference evidence="1" key="1">
    <citation type="submission" date="2021-02" db="EMBL/GenBank/DDBJ databases">
        <authorList>
            <person name="Nieuwenhuis M."/>
            <person name="Van De Peppel L.J.J."/>
        </authorList>
    </citation>
    <scope>NUCLEOTIDE SEQUENCE</scope>
    <source>
        <strain evidence="1">D49</strain>
    </source>
</reference>
<dbReference type="Proteomes" id="UP000717328">
    <property type="component" value="Unassembled WGS sequence"/>
</dbReference>
<gene>
    <name evidence="1" type="ORF">H0H81_000305</name>
</gene>
<reference evidence="1" key="2">
    <citation type="submission" date="2021-10" db="EMBL/GenBank/DDBJ databases">
        <title>Phylogenomics reveals ancestral predisposition of the termite-cultivated fungus Termitomyces towards a domesticated lifestyle.</title>
        <authorList>
            <person name="Auxier B."/>
            <person name="Grum-Grzhimaylo A."/>
            <person name="Cardenas M.E."/>
            <person name="Lodge J.D."/>
            <person name="Laessoe T."/>
            <person name="Pedersen O."/>
            <person name="Smith M.E."/>
            <person name="Kuyper T.W."/>
            <person name="Franco-Molano E.A."/>
            <person name="Baroni T.J."/>
            <person name="Aanen D.K."/>
        </authorList>
    </citation>
    <scope>NUCLEOTIDE SEQUENCE</scope>
    <source>
        <strain evidence="1">D49</strain>
    </source>
</reference>
<dbReference type="GO" id="GO:0005506">
    <property type="term" value="F:iron ion binding"/>
    <property type="evidence" value="ECO:0007669"/>
    <property type="project" value="InterPro"/>
</dbReference>
<accession>A0A9P7FN02</accession>
<dbReference type="AlphaFoldDB" id="A0A9P7FN02"/>
<evidence type="ECO:0000313" key="2">
    <source>
        <dbReference type="Proteomes" id="UP000717328"/>
    </source>
</evidence>
<protein>
    <submittedName>
        <fullName evidence="1">Uncharacterized protein</fullName>
    </submittedName>
</protein>
<dbReference type="SUPFAM" id="SSF48264">
    <property type="entry name" value="Cytochrome P450"/>
    <property type="match status" value="1"/>
</dbReference>
<dbReference type="GO" id="GO:0020037">
    <property type="term" value="F:heme binding"/>
    <property type="evidence" value="ECO:0007669"/>
    <property type="project" value="InterPro"/>
</dbReference>
<name>A0A9P7FN02_9AGAR</name>